<reference evidence="3 4" key="1">
    <citation type="submission" date="2020-09" db="EMBL/GenBank/DDBJ databases">
        <title>Sinomicrobium weinanense sp. nov., a halophilic bacteria isolated from saline-alkali soil.</title>
        <authorList>
            <person name="Wu P."/>
            <person name="Ren H."/>
            <person name="Mei Y."/>
            <person name="Liang Y."/>
            <person name="Chen Z."/>
        </authorList>
    </citation>
    <scope>NUCLEOTIDE SEQUENCE [LARGE SCALE GENOMIC DNA]</scope>
    <source>
        <strain evidence="3 4">FJxs</strain>
    </source>
</reference>
<gene>
    <name evidence="3" type="ORF">IBL28_18450</name>
</gene>
<keyword evidence="4" id="KW-1185">Reference proteome</keyword>
<accession>A0A926JV66</accession>
<dbReference type="Proteomes" id="UP000653730">
    <property type="component" value="Unassembled WGS sequence"/>
</dbReference>
<evidence type="ECO:0000256" key="1">
    <source>
        <dbReference type="ARBA" id="ARBA00022801"/>
    </source>
</evidence>
<evidence type="ECO:0000313" key="4">
    <source>
        <dbReference type="Proteomes" id="UP000653730"/>
    </source>
</evidence>
<name>A0A926JV66_9FLAO</name>
<feature type="domain" description="AB hydrolase-1" evidence="2">
    <location>
        <begin position="13"/>
        <end position="111"/>
    </location>
</feature>
<protein>
    <submittedName>
        <fullName evidence="3">Alpha/beta fold hydrolase</fullName>
    </submittedName>
</protein>
<dbReference type="SUPFAM" id="SSF53474">
    <property type="entry name" value="alpha/beta-Hydrolases"/>
    <property type="match status" value="1"/>
</dbReference>
<evidence type="ECO:0000313" key="3">
    <source>
        <dbReference type="EMBL" id="MBC9797959.1"/>
    </source>
</evidence>
<dbReference type="EMBL" id="JACVDC010000081">
    <property type="protein sequence ID" value="MBC9797959.1"/>
    <property type="molecule type" value="Genomic_DNA"/>
</dbReference>
<dbReference type="PRINTS" id="PR00111">
    <property type="entry name" value="ABHYDROLASE"/>
</dbReference>
<dbReference type="Gene3D" id="3.40.50.1820">
    <property type="entry name" value="alpha/beta hydrolase"/>
    <property type="match status" value="1"/>
</dbReference>
<dbReference type="GO" id="GO:0052689">
    <property type="term" value="F:carboxylic ester hydrolase activity"/>
    <property type="evidence" value="ECO:0007669"/>
    <property type="project" value="TreeGrafter"/>
</dbReference>
<proteinExistence type="predicted"/>
<dbReference type="PANTHER" id="PTHR46118">
    <property type="entry name" value="PROTEIN ABHD11"/>
    <property type="match status" value="1"/>
</dbReference>
<dbReference type="AlphaFoldDB" id="A0A926JV66"/>
<keyword evidence="1 3" id="KW-0378">Hydrolase</keyword>
<dbReference type="InterPro" id="IPR029058">
    <property type="entry name" value="AB_hydrolase_fold"/>
</dbReference>
<organism evidence="3 4">
    <name type="scientific">Sinomicrobium weinanense</name>
    <dbReference type="NCBI Taxonomy" id="2842200"/>
    <lineage>
        <taxon>Bacteria</taxon>
        <taxon>Pseudomonadati</taxon>
        <taxon>Bacteroidota</taxon>
        <taxon>Flavobacteriia</taxon>
        <taxon>Flavobacteriales</taxon>
        <taxon>Flavobacteriaceae</taxon>
        <taxon>Sinomicrobium</taxon>
    </lineage>
</organism>
<dbReference type="RefSeq" id="WP_187967084.1">
    <property type="nucleotide sequence ID" value="NZ_JACVDC010000081.1"/>
</dbReference>
<evidence type="ECO:0000259" key="2">
    <source>
        <dbReference type="Pfam" id="PF00561"/>
    </source>
</evidence>
<sequence>MEQLYSKILGQGKPLIILHGFLGMSDNWKTLGNQYAQNGFEVHLIDQRNHGRSFHSDAFSYELMVEDLHRYCREHQLNQIDLIGHSMGGKTAMLFATTYPEMVEKLIVADISPKYYPVHHQTILNGLLSIDFNVTKSRKEADEQLSRYIPELGIRQFLLKNIYWKDKEELAFRFNLTALNDNIEEVGKALPEDAVFNKETLFVKGGKSEYITPQDEPLIKKHFPEAAVSTIDNAGHWVQAESPKMFFETTLQFLKC</sequence>
<dbReference type="PANTHER" id="PTHR46118:SF4">
    <property type="entry name" value="PROTEIN ABHD11"/>
    <property type="match status" value="1"/>
</dbReference>
<dbReference type="InterPro" id="IPR000073">
    <property type="entry name" value="AB_hydrolase_1"/>
</dbReference>
<comment type="caution">
    <text evidence="3">The sequence shown here is derived from an EMBL/GenBank/DDBJ whole genome shotgun (WGS) entry which is preliminary data.</text>
</comment>
<dbReference type="Pfam" id="PF00561">
    <property type="entry name" value="Abhydrolase_1"/>
    <property type="match status" value="1"/>
</dbReference>